<feature type="region of interest" description="Disordered" evidence="1">
    <location>
        <begin position="444"/>
        <end position="623"/>
    </location>
</feature>
<feature type="compositionally biased region" description="Acidic residues" evidence="1">
    <location>
        <begin position="389"/>
        <end position="403"/>
    </location>
</feature>
<sequence length="862" mass="94135">MKSIAEYFRDLAADDRYFGAEPPTPDAEMLHRIAEREIQKRVEARVEEDGVVLRQADAEQTTQTAVGATQVAADHLLENQDVAEEITEDASVEEKAPVNEKSEPAVATVVEAVAPVDAVAEPRDAEDATDTEQDLTPSNDQAEPTETFASEPVTGSIAEKLQRIRAVVDGKRGEGETAFVAADQYAEDQDLAPELVTPVDLADTEFTDLIIEADAVDTLVDEVEVAPEAQAEDATDAAEPQVVDAEEAPEAQVEAQIEDRAEDVIEAEEAEADADQEPEKDTDLPTVSPENDDADATEETEAEGPLSPKKLRELRRQRRRARRTQQQSLNEQDADKEPQEPELVAEHADENTQTEQDHKTDAEEAEEKTAKNTSPSEAMSSVLAVIDQTNDDSEIFEDEELPEPETALQSGVNNVNGAEDALTDGAGEDTISGVLSRLSAVLEERTNEVVSDLSVKEAEEVQIDEFDAQDSAPEDKDQVAQAASQAEADQEKTDSVVSSDSKEADDTDTTPRKPRVVRVRHVKAGSDPQAAPSNEPASQDNENSMLTPEEEAELIAELAEAEAEARTEADPQSVVIDDDLAEMAALDEAASADDVQPTDQDATTEPKLSAFDDSGMGESDESVDRILAETNNKMESTEVTRRRSAIAHLKAAVQATRADRNEKEELEPTRDEDSVGAYRDDLARVVRPRRPDKSDSVSRRMPPLVLVSEQRIDSSEEVTDSTPTPSGDIVRPRRVLRSAGEAQEVEEAEIQSTAMGEVDAGFIDYVEQTGAHELGELLEAAACHTVLVANRESFTRPTVMGMVRRYVGEDNFSREEGLRAFGKLLREGRIKRLKRGQFTLTDTTRFRPGDRSERGSDDRQSA</sequence>
<feature type="compositionally biased region" description="Basic and acidic residues" evidence="1">
    <location>
        <begin position="333"/>
        <end position="370"/>
    </location>
</feature>
<feature type="compositionally biased region" description="Polar residues" evidence="1">
    <location>
        <begin position="531"/>
        <end position="546"/>
    </location>
</feature>
<feature type="region of interest" description="Disordered" evidence="1">
    <location>
        <begin position="118"/>
        <end position="155"/>
    </location>
</feature>
<dbReference type="Proteomes" id="UP001528040">
    <property type="component" value="Unassembled WGS sequence"/>
</dbReference>
<accession>A0ABT4W0E3</accession>
<feature type="compositionally biased region" description="Basic residues" evidence="1">
    <location>
        <begin position="512"/>
        <end position="523"/>
    </location>
</feature>
<feature type="compositionally biased region" description="Acidic residues" evidence="1">
    <location>
        <begin position="290"/>
        <end position="302"/>
    </location>
</feature>
<feature type="region of interest" description="Disordered" evidence="1">
    <location>
        <begin position="841"/>
        <end position="862"/>
    </location>
</feature>
<feature type="compositionally biased region" description="Acidic residues" evidence="1">
    <location>
        <begin position="224"/>
        <end position="236"/>
    </location>
</feature>
<feature type="compositionally biased region" description="Acidic residues" evidence="1">
    <location>
        <begin position="264"/>
        <end position="276"/>
    </location>
</feature>
<feature type="compositionally biased region" description="Polar residues" evidence="1">
    <location>
        <begin position="134"/>
        <end position="148"/>
    </location>
</feature>
<feature type="compositionally biased region" description="Basic and acidic residues" evidence="1">
    <location>
        <begin position="844"/>
        <end position="862"/>
    </location>
</feature>
<evidence type="ECO:0000256" key="1">
    <source>
        <dbReference type="SAM" id="MobiDB-lite"/>
    </source>
</evidence>
<feature type="compositionally biased region" description="Acidic residues" evidence="1">
    <location>
        <begin position="548"/>
        <end position="562"/>
    </location>
</feature>
<feature type="compositionally biased region" description="Basic and acidic residues" evidence="1">
    <location>
        <begin position="489"/>
        <end position="504"/>
    </location>
</feature>
<keyword evidence="3" id="KW-1185">Reference proteome</keyword>
<feature type="compositionally biased region" description="Basic and acidic residues" evidence="1">
    <location>
        <begin position="657"/>
        <end position="698"/>
    </location>
</feature>
<feature type="region of interest" description="Disordered" evidence="1">
    <location>
        <begin position="224"/>
        <end position="429"/>
    </location>
</feature>
<feature type="compositionally biased region" description="Basic residues" evidence="1">
    <location>
        <begin position="312"/>
        <end position="323"/>
    </location>
</feature>
<dbReference type="RefSeq" id="WP_271053674.1">
    <property type="nucleotide sequence ID" value="NZ_JAQIIO010000003.1"/>
</dbReference>
<organism evidence="2 3">
    <name type="scientific">Aliiroseovarius salicola</name>
    <dbReference type="NCBI Taxonomy" id="3009082"/>
    <lineage>
        <taxon>Bacteria</taxon>
        <taxon>Pseudomonadati</taxon>
        <taxon>Pseudomonadota</taxon>
        <taxon>Alphaproteobacteria</taxon>
        <taxon>Rhodobacterales</taxon>
        <taxon>Paracoccaceae</taxon>
        <taxon>Aliiroseovarius</taxon>
    </lineage>
</organism>
<feature type="compositionally biased region" description="Polar residues" evidence="1">
    <location>
        <begin position="407"/>
        <end position="416"/>
    </location>
</feature>
<proteinExistence type="predicted"/>
<evidence type="ECO:0000313" key="3">
    <source>
        <dbReference type="Proteomes" id="UP001528040"/>
    </source>
</evidence>
<feature type="compositionally biased region" description="Low complexity" evidence="1">
    <location>
        <begin position="582"/>
        <end position="594"/>
    </location>
</feature>
<reference evidence="2 3" key="1">
    <citation type="submission" date="2023-01" db="EMBL/GenBank/DDBJ databases">
        <authorList>
            <person name="Yoon J.-W."/>
        </authorList>
    </citation>
    <scope>NUCLEOTIDE SEQUENCE [LARGE SCALE GENOMIC DNA]</scope>
    <source>
        <strain evidence="2 3">KMU-50</strain>
    </source>
</reference>
<gene>
    <name evidence="2" type="ORF">O2N63_07730</name>
</gene>
<evidence type="ECO:0008006" key="4">
    <source>
        <dbReference type="Google" id="ProtNLM"/>
    </source>
</evidence>
<evidence type="ECO:0000313" key="2">
    <source>
        <dbReference type="EMBL" id="MDA5093976.1"/>
    </source>
</evidence>
<feature type="region of interest" description="Disordered" evidence="1">
    <location>
        <begin position="650"/>
        <end position="730"/>
    </location>
</feature>
<protein>
    <recommendedName>
        <fullName evidence="4">Lipoprotein</fullName>
    </recommendedName>
</protein>
<comment type="caution">
    <text evidence="2">The sequence shown here is derived from an EMBL/GenBank/DDBJ whole genome shotgun (WGS) entry which is preliminary data.</text>
</comment>
<dbReference type="EMBL" id="JAQIIO010000003">
    <property type="protein sequence ID" value="MDA5093976.1"/>
    <property type="molecule type" value="Genomic_DNA"/>
</dbReference>
<name>A0ABT4W0E3_9RHOB</name>